<reference evidence="1" key="1">
    <citation type="submission" date="2022-08" db="EMBL/GenBank/DDBJ databases">
        <authorList>
            <consortium name="DOE Joint Genome Institute"/>
            <person name="Min B."/>
            <person name="Riley R."/>
            <person name="Sierra-Patev S."/>
            <person name="Naranjo-Ortiz M."/>
            <person name="Looney B."/>
            <person name="Konkel Z."/>
            <person name="Slot J.C."/>
            <person name="Sakamoto Y."/>
            <person name="Steenwyk J.L."/>
            <person name="Rokas A."/>
            <person name="Carro J."/>
            <person name="Camarero S."/>
            <person name="Ferreira P."/>
            <person name="Molpeceres G."/>
            <person name="Ruiz-Duenas F.J."/>
            <person name="Serrano A."/>
            <person name="Henrissat B."/>
            <person name="Drula E."/>
            <person name="Hughes K.W."/>
            <person name="Mata J.L."/>
            <person name="Ishikawa N.K."/>
            <person name="Vargas-Isla R."/>
            <person name="Ushijima S."/>
            <person name="Smith C.A."/>
            <person name="Ahrendt S."/>
            <person name="Andreopoulos W."/>
            <person name="He G."/>
            <person name="Labutti K."/>
            <person name="Lipzen A."/>
            <person name="Ng V."/>
            <person name="Sandor L."/>
            <person name="Barry K."/>
            <person name="Martinez A.T."/>
            <person name="Xiao Y."/>
            <person name="Gibbons J.G."/>
            <person name="Terashima K."/>
            <person name="Hibbett D.S."/>
            <person name="Grigoriev I.V."/>
        </authorList>
    </citation>
    <scope>NUCLEOTIDE SEQUENCE</scope>
    <source>
        <strain evidence="1">TFB10827</strain>
    </source>
</reference>
<evidence type="ECO:0000313" key="1">
    <source>
        <dbReference type="EMBL" id="KAJ4000172.1"/>
    </source>
</evidence>
<evidence type="ECO:0008006" key="3">
    <source>
        <dbReference type="Google" id="ProtNLM"/>
    </source>
</evidence>
<protein>
    <recommendedName>
        <fullName evidence="3">Secreted protein</fullName>
    </recommendedName>
</protein>
<keyword evidence="2" id="KW-1185">Reference proteome</keyword>
<name>A0ABQ8QNU6_9AGAR</name>
<dbReference type="Proteomes" id="UP001163828">
    <property type="component" value="Unassembled WGS sequence"/>
</dbReference>
<dbReference type="EMBL" id="MU790526">
    <property type="protein sequence ID" value="KAJ4000172.1"/>
    <property type="molecule type" value="Genomic_DNA"/>
</dbReference>
<comment type="caution">
    <text evidence="1">The sequence shown here is derived from an EMBL/GenBank/DDBJ whole genome shotgun (WGS) entry which is preliminary data.</text>
</comment>
<gene>
    <name evidence="1" type="ORF">F5050DRAFT_1733320</name>
</gene>
<evidence type="ECO:0000313" key="2">
    <source>
        <dbReference type="Proteomes" id="UP001163828"/>
    </source>
</evidence>
<accession>A0ABQ8QNU6</accession>
<organism evidence="1 2">
    <name type="scientific">Lentinula boryana</name>
    <dbReference type="NCBI Taxonomy" id="40481"/>
    <lineage>
        <taxon>Eukaryota</taxon>
        <taxon>Fungi</taxon>
        <taxon>Dikarya</taxon>
        <taxon>Basidiomycota</taxon>
        <taxon>Agaricomycotina</taxon>
        <taxon>Agaricomycetes</taxon>
        <taxon>Agaricomycetidae</taxon>
        <taxon>Agaricales</taxon>
        <taxon>Marasmiineae</taxon>
        <taxon>Omphalotaceae</taxon>
        <taxon>Lentinula</taxon>
    </lineage>
</organism>
<proteinExistence type="predicted"/>
<sequence length="116" mass="13518">MYVSLFFPCLDMFANGCLSNSLTCIPQEYPFPSSTPQYPSWYIYPCIHCSYETDPFLRRHCSGASRRHTSFLSLPVFASHAWTFFYHRTFCLHRFSIECTNTFLLLIILPPLPTSN</sequence>